<sequence>MKKYFSNTDKSFYLEETVRTYEEQGIPVPSDLMTITDAEYEAFMVSPDRKAPQYNTESECMEWVDIEPPTREEAIEKAESLKAQLLSVAAQAIAPLQDAVDLSMATEEEMASLSAWKTYRVLLNRVDTGKPDETEWPESPLTAYSDESGH</sequence>
<accession>A0AAP8KN00</accession>
<dbReference type="RefSeq" id="WP_044704182.1">
    <property type="nucleotide sequence ID" value="NZ_CBDITQ010000031.1"/>
</dbReference>
<gene>
    <name evidence="2" type="ORF">CGZ54_18730</name>
</gene>
<proteinExistence type="predicted"/>
<comment type="caution">
    <text evidence="2">The sequence shown here is derived from an EMBL/GenBank/DDBJ whole genome shotgun (WGS) entry which is preliminary data.</text>
</comment>
<dbReference type="Pfam" id="PF02413">
    <property type="entry name" value="Caudo_TAP"/>
    <property type="match status" value="1"/>
</dbReference>
<dbReference type="PANTHER" id="PTHR34413">
    <property type="entry name" value="PROPHAGE TAIL FIBER ASSEMBLY PROTEIN HOMOLOG TFAE-RELATED-RELATED"/>
    <property type="match status" value="1"/>
</dbReference>
<dbReference type="InterPro" id="IPR051220">
    <property type="entry name" value="TFA_Chaperone"/>
</dbReference>
<evidence type="ECO:0000256" key="1">
    <source>
        <dbReference type="SAM" id="MobiDB-lite"/>
    </source>
</evidence>
<dbReference type="EMBL" id="NMVR01000033">
    <property type="protein sequence ID" value="PJG38399.1"/>
    <property type="molecule type" value="Genomic_DNA"/>
</dbReference>
<feature type="region of interest" description="Disordered" evidence="1">
    <location>
        <begin position="127"/>
        <end position="150"/>
    </location>
</feature>
<evidence type="ECO:0000313" key="2">
    <source>
        <dbReference type="EMBL" id="PJG38399.1"/>
    </source>
</evidence>
<dbReference type="InterPro" id="IPR003458">
    <property type="entry name" value="Phage_T4_Gp38_tail_assem"/>
</dbReference>
<name>A0AAP8KN00_9ENTR</name>
<organism evidence="2 3">
    <name type="scientific">Enterobacter hormaechei</name>
    <dbReference type="NCBI Taxonomy" id="158836"/>
    <lineage>
        <taxon>Bacteria</taxon>
        <taxon>Pseudomonadati</taxon>
        <taxon>Pseudomonadota</taxon>
        <taxon>Gammaproteobacteria</taxon>
        <taxon>Enterobacterales</taxon>
        <taxon>Enterobacteriaceae</taxon>
        <taxon>Enterobacter</taxon>
        <taxon>Enterobacter cloacae complex</taxon>
    </lineage>
</organism>
<dbReference type="PANTHER" id="PTHR34413:SF2">
    <property type="entry name" value="PROPHAGE TAIL FIBER ASSEMBLY PROTEIN HOMOLOG TFAE-RELATED"/>
    <property type="match status" value="1"/>
</dbReference>
<reference evidence="2 3" key="1">
    <citation type="submission" date="2017-07" db="EMBL/GenBank/DDBJ databases">
        <title>Draft genome sequence of Enterobacter cloacae ST128, a clinical strain coproducing KPC-2 and NDM-1 carbapenemases.</title>
        <authorList>
            <person name="Li X."/>
        </authorList>
    </citation>
    <scope>NUCLEOTIDE SEQUENCE [LARGE SCALE GENOMIC DNA]</scope>
    <source>
        <strain evidence="2 3">HBY</strain>
    </source>
</reference>
<protein>
    <submittedName>
        <fullName evidence="2">Tail fiber assembly protein</fullName>
    </submittedName>
</protein>
<evidence type="ECO:0000313" key="3">
    <source>
        <dbReference type="Proteomes" id="UP000231328"/>
    </source>
</evidence>
<dbReference type="Proteomes" id="UP000231328">
    <property type="component" value="Unassembled WGS sequence"/>
</dbReference>
<dbReference type="AlphaFoldDB" id="A0AAP8KN00"/>